<evidence type="ECO:0000313" key="2">
    <source>
        <dbReference type="Proteomes" id="UP001500390"/>
    </source>
</evidence>
<keyword evidence="2" id="KW-1185">Reference proteome</keyword>
<protein>
    <submittedName>
        <fullName evidence="1">Uncharacterized protein</fullName>
    </submittedName>
</protein>
<name>A0ABP8JG50_9MICO</name>
<dbReference type="EMBL" id="BAABFX010000012">
    <property type="protein sequence ID" value="GAA4390203.1"/>
    <property type="molecule type" value="Genomic_DNA"/>
</dbReference>
<dbReference type="Proteomes" id="UP001500390">
    <property type="component" value="Unassembled WGS sequence"/>
</dbReference>
<dbReference type="RefSeq" id="WP_159901093.1">
    <property type="nucleotide sequence ID" value="NZ_BAABFX010000012.1"/>
</dbReference>
<comment type="caution">
    <text evidence="1">The sequence shown here is derived from an EMBL/GenBank/DDBJ whole genome shotgun (WGS) entry which is preliminary data.</text>
</comment>
<reference evidence="2" key="1">
    <citation type="journal article" date="2019" name="Int. J. Syst. Evol. Microbiol.">
        <title>The Global Catalogue of Microorganisms (GCM) 10K type strain sequencing project: providing services to taxonomists for standard genome sequencing and annotation.</title>
        <authorList>
            <consortium name="The Broad Institute Genomics Platform"/>
            <consortium name="The Broad Institute Genome Sequencing Center for Infectious Disease"/>
            <person name="Wu L."/>
            <person name="Ma J."/>
        </authorList>
    </citation>
    <scope>NUCLEOTIDE SEQUENCE [LARGE SCALE GENOMIC DNA]</scope>
    <source>
        <strain evidence="2">JCM 17738</strain>
    </source>
</reference>
<evidence type="ECO:0000313" key="1">
    <source>
        <dbReference type="EMBL" id="GAA4390203.1"/>
    </source>
</evidence>
<sequence length="124" mass="12628">MNTSHVSGLVPGLYVLPSAERTVALHHLAAALAVLGDDASRASEHSRDVRLHVVACQAQHLAGEVLALLPARDTAGFVVPDPAGLPAAATAVRVALDAEHVQPLPGGLGISLGFLLELAQAVTP</sequence>
<organism evidence="1 2">
    <name type="scientific">Ornithinibacter aureus</name>
    <dbReference type="NCBI Taxonomy" id="622664"/>
    <lineage>
        <taxon>Bacteria</taxon>
        <taxon>Bacillati</taxon>
        <taxon>Actinomycetota</taxon>
        <taxon>Actinomycetes</taxon>
        <taxon>Micrococcales</taxon>
        <taxon>Intrasporangiaceae</taxon>
        <taxon>Ornithinibacter</taxon>
    </lineage>
</organism>
<proteinExistence type="predicted"/>
<gene>
    <name evidence="1" type="ORF">GCM10023153_07110</name>
</gene>
<accession>A0ABP8JG50</accession>